<keyword evidence="3 5" id="KW-1133">Transmembrane helix</keyword>
<feature type="transmembrane region" description="Helical" evidence="5">
    <location>
        <begin position="227"/>
        <end position="244"/>
    </location>
</feature>
<comment type="subcellular location">
    <subcellularLocation>
        <location evidence="1">Membrane</location>
        <topology evidence="1">Multi-pass membrane protein</topology>
    </subcellularLocation>
</comment>
<evidence type="ECO:0000256" key="4">
    <source>
        <dbReference type="ARBA" id="ARBA00023136"/>
    </source>
</evidence>
<keyword evidence="8" id="KW-1185">Reference proteome</keyword>
<dbReference type="PANTHER" id="PTHR37422">
    <property type="entry name" value="TEICHURONIC ACID BIOSYNTHESIS PROTEIN TUAE"/>
    <property type="match status" value="1"/>
</dbReference>
<evidence type="ECO:0000259" key="6">
    <source>
        <dbReference type="Pfam" id="PF04932"/>
    </source>
</evidence>
<feature type="transmembrane region" description="Helical" evidence="5">
    <location>
        <begin position="90"/>
        <end position="110"/>
    </location>
</feature>
<dbReference type="AlphaFoldDB" id="A0A0E3UYG7"/>
<feature type="transmembrane region" description="Helical" evidence="5">
    <location>
        <begin position="37"/>
        <end position="53"/>
    </location>
</feature>
<feature type="domain" description="O-antigen ligase-related" evidence="6">
    <location>
        <begin position="187"/>
        <end position="332"/>
    </location>
</feature>
<feature type="transmembrane region" description="Helical" evidence="5">
    <location>
        <begin position="315"/>
        <end position="339"/>
    </location>
</feature>
<evidence type="ECO:0000256" key="5">
    <source>
        <dbReference type="SAM" id="Phobius"/>
    </source>
</evidence>
<accession>A0A0E3UYG7</accession>
<evidence type="ECO:0000313" key="7">
    <source>
        <dbReference type="EMBL" id="AKD04456.1"/>
    </source>
</evidence>
<proteinExistence type="predicted"/>
<dbReference type="PATRIC" id="fig|400092.3.peg.3699"/>
<feature type="transmembrane region" description="Helical" evidence="5">
    <location>
        <begin position="182"/>
        <end position="215"/>
    </location>
</feature>
<feature type="transmembrane region" description="Helical" evidence="5">
    <location>
        <begin position="65"/>
        <end position="84"/>
    </location>
</feature>
<sequence>MRLSVNCFGVFLFSFFLLLNLQTLSLTGWMVVEESSVKLYHFFSLLFLPCLFLKPKDTTARVPLFIFEYFVGITLISLLLFLVYPFNRLLINHLFVFYAFFIGYYIAGILPQEQIFNLLQKAALIVFIVIVGKLFFHIPEIKRFLKAPDGHPDIYTIYGGGTNLEATWIGLNTALFINRKKLFYTLLAVTLVISVIYASRVGVVIAFLVAGFKFVSANTSRKERRTIIFMAMLAVISFFIFIDLENLASKIYTLKRFAEFGDSSDKGMAGRFAMWQYYGTALWKSKFLGYGAGNGIYAVETVSGTDYPEDNLHNLYMQVLIEFGVLGFILYMIVVYNISIKALKSRLSNPLAILILVYFIASLIQFRGTDAMIWLFIGLFLKIESNKERILVHVQ</sequence>
<dbReference type="KEGG" id="pko:PKOR_16865"/>
<evidence type="ECO:0000256" key="2">
    <source>
        <dbReference type="ARBA" id="ARBA00022692"/>
    </source>
</evidence>
<evidence type="ECO:0000256" key="1">
    <source>
        <dbReference type="ARBA" id="ARBA00004141"/>
    </source>
</evidence>
<dbReference type="PANTHER" id="PTHR37422:SF17">
    <property type="entry name" value="O-ANTIGEN LIGASE"/>
    <property type="match status" value="1"/>
</dbReference>
<feature type="transmembrane region" description="Helical" evidence="5">
    <location>
        <begin position="351"/>
        <end position="377"/>
    </location>
</feature>
<evidence type="ECO:0000256" key="3">
    <source>
        <dbReference type="ARBA" id="ARBA00022989"/>
    </source>
</evidence>
<dbReference type="InterPro" id="IPR007016">
    <property type="entry name" value="O-antigen_ligase-rel_domated"/>
</dbReference>
<keyword evidence="2 5" id="KW-0812">Transmembrane</keyword>
<dbReference type="HOGENOM" id="CLU_717399_0_0_10"/>
<feature type="transmembrane region" description="Helical" evidence="5">
    <location>
        <begin position="122"/>
        <end position="139"/>
    </location>
</feature>
<dbReference type="GO" id="GO:0016020">
    <property type="term" value="C:membrane"/>
    <property type="evidence" value="ECO:0007669"/>
    <property type="project" value="UniProtKB-SubCell"/>
</dbReference>
<evidence type="ECO:0000313" key="8">
    <source>
        <dbReference type="Proteomes" id="UP000033109"/>
    </source>
</evidence>
<dbReference type="STRING" id="400092.PKOR_16865"/>
<dbReference type="Pfam" id="PF04932">
    <property type="entry name" value="Wzy_C"/>
    <property type="match status" value="1"/>
</dbReference>
<organism evidence="7 8">
    <name type="scientific">Pontibacter korlensis</name>
    <dbReference type="NCBI Taxonomy" id="400092"/>
    <lineage>
        <taxon>Bacteria</taxon>
        <taxon>Pseudomonadati</taxon>
        <taxon>Bacteroidota</taxon>
        <taxon>Cytophagia</taxon>
        <taxon>Cytophagales</taxon>
        <taxon>Hymenobacteraceae</taxon>
        <taxon>Pontibacter</taxon>
    </lineage>
</organism>
<dbReference type="InterPro" id="IPR051533">
    <property type="entry name" value="WaaL-like"/>
</dbReference>
<protein>
    <recommendedName>
        <fullName evidence="6">O-antigen ligase-related domain-containing protein</fullName>
    </recommendedName>
</protein>
<dbReference type="Proteomes" id="UP000033109">
    <property type="component" value="Chromosome"/>
</dbReference>
<reference evidence="7 8" key="1">
    <citation type="journal article" date="2015" name="Sci. Rep.">
        <title>Unraveling adaptation of Pontibacter korlensis to radiation and infertility in desert through complete genome and comparative transcriptomic analysis.</title>
        <authorList>
            <person name="Dai J."/>
            <person name="Dai W."/>
            <person name="Qiu C."/>
            <person name="Yang Z."/>
            <person name="Zhang Y."/>
            <person name="Zhou M."/>
            <person name="Zhang L."/>
            <person name="Fang C."/>
            <person name="Gao Q."/>
            <person name="Yang Q."/>
            <person name="Li X."/>
            <person name="Wang Z."/>
            <person name="Wang Z."/>
            <person name="Jia Z."/>
            <person name="Chen X."/>
        </authorList>
    </citation>
    <scope>NUCLEOTIDE SEQUENCE [LARGE SCALE GENOMIC DNA]</scope>
    <source>
        <strain evidence="7 8">X14-1T</strain>
    </source>
</reference>
<keyword evidence="4 5" id="KW-0472">Membrane</keyword>
<name>A0A0E3UYG7_9BACT</name>
<gene>
    <name evidence="7" type="ORF">PKOR_16865</name>
</gene>
<dbReference type="EMBL" id="CP009621">
    <property type="protein sequence ID" value="AKD04456.1"/>
    <property type="molecule type" value="Genomic_DNA"/>
</dbReference>